<dbReference type="Gene3D" id="2.60.120.10">
    <property type="entry name" value="Jelly Rolls"/>
    <property type="match status" value="1"/>
</dbReference>
<dbReference type="PANTHER" id="PTHR46797:SF2">
    <property type="entry name" value="TRANSCRIPTIONAL REGULATOR"/>
    <property type="match status" value="1"/>
</dbReference>
<reference evidence="3" key="1">
    <citation type="submission" date="2023-01" db="EMBL/GenBank/DDBJ databases">
        <title>Oxazolidinone resistance genes in florfenicol resistant enterococci from beef cattle and veal calves at slaughter.</title>
        <authorList>
            <person name="Biggel M."/>
        </authorList>
    </citation>
    <scope>NUCLEOTIDE SEQUENCE</scope>
    <source>
        <strain evidence="3">K204-1</strain>
    </source>
</reference>
<dbReference type="SMART" id="SM00530">
    <property type="entry name" value="HTH_XRE"/>
    <property type="match status" value="1"/>
</dbReference>
<dbReference type="GO" id="GO:0003677">
    <property type="term" value="F:DNA binding"/>
    <property type="evidence" value="ECO:0007669"/>
    <property type="project" value="UniProtKB-KW"/>
</dbReference>
<dbReference type="GO" id="GO:0005829">
    <property type="term" value="C:cytosol"/>
    <property type="evidence" value="ECO:0007669"/>
    <property type="project" value="TreeGrafter"/>
</dbReference>
<accession>A0AAF0BHN0</accession>
<keyword evidence="1" id="KW-0238">DNA-binding</keyword>
<dbReference type="RefSeq" id="WP_248856235.1">
    <property type="nucleotide sequence ID" value="NZ_CP097072.1"/>
</dbReference>
<dbReference type="CDD" id="cd02209">
    <property type="entry name" value="cupin_XRE_C"/>
    <property type="match status" value="1"/>
</dbReference>
<protein>
    <submittedName>
        <fullName evidence="3">XRE family transcriptional regulator</fullName>
    </submittedName>
</protein>
<gene>
    <name evidence="3" type="ORF">PML95_02465</name>
</gene>
<dbReference type="InterPro" id="IPR001387">
    <property type="entry name" value="Cro/C1-type_HTH"/>
</dbReference>
<dbReference type="AlphaFoldDB" id="A0AAF0BHN0"/>
<evidence type="ECO:0000313" key="3">
    <source>
        <dbReference type="EMBL" id="WCG23122.1"/>
    </source>
</evidence>
<evidence type="ECO:0000259" key="2">
    <source>
        <dbReference type="PROSITE" id="PS50943"/>
    </source>
</evidence>
<dbReference type="SUPFAM" id="SSF47413">
    <property type="entry name" value="lambda repressor-like DNA-binding domains"/>
    <property type="match status" value="1"/>
</dbReference>
<dbReference type="GO" id="GO:0003700">
    <property type="term" value="F:DNA-binding transcription factor activity"/>
    <property type="evidence" value="ECO:0007669"/>
    <property type="project" value="TreeGrafter"/>
</dbReference>
<dbReference type="PROSITE" id="PS50943">
    <property type="entry name" value="HTH_CROC1"/>
    <property type="match status" value="1"/>
</dbReference>
<name>A0AAF0BHN0_9ENTE</name>
<dbReference type="EMBL" id="CP116507">
    <property type="protein sequence ID" value="WCG23122.1"/>
    <property type="molecule type" value="Genomic_DNA"/>
</dbReference>
<evidence type="ECO:0000313" key="4">
    <source>
        <dbReference type="Proteomes" id="UP001179600"/>
    </source>
</evidence>
<dbReference type="InterPro" id="IPR014710">
    <property type="entry name" value="RmlC-like_jellyroll"/>
</dbReference>
<dbReference type="Proteomes" id="UP001179600">
    <property type="component" value="Chromosome"/>
</dbReference>
<dbReference type="SUPFAM" id="SSF51182">
    <property type="entry name" value="RmlC-like cupins"/>
    <property type="match status" value="1"/>
</dbReference>
<dbReference type="CDD" id="cd00093">
    <property type="entry name" value="HTH_XRE"/>
    <property type="match status" value="1"/>
</dbReference>
<dbReference type="InterPro" id="IPR013096">
    <property type="entry name" value="Cupin_2"/>
</dbReference>
<sequence length="180" mass="20721">MDIGQRIKNLRVQKGLTQEELGERTDLTKGYISQLERNLSSPSMETFFSLLEVLGCQPQDFFNVESTQQKVVYEVDERTSYIDEEKRYEVEWLVPDSNENKMEPIFLTLERAGEFKEFEPSMSETFAYVIEGSVVVELGSNCYVATEGQAIYYRATEVHQIKNNETGVSRLLIVATESYL</sequence>
<dbReference type="Gene3D" id="1.10.260.40">
    <property type="entry name" value="lambda repressor-like DNA-binding domains"/>
    <property type="match status" value="1"/>
</dbReference>
<proteinExistence type="predicted"/>
<dbReference type="PANTHER" id="PTHR46797">
    <property type="entry name" value="HTH-TYPE TRANSCRIPTIONAL REGULATOR"/>
    <property type="match status" value="1"/>
</dbReference>
<feature type="domain" description="HTH cro/C1-type" evidence="2">
    <location>
        <begin position="7"/>
        <end position="61"/>
    </location>
</feature>
<evidence type="ECO:0000256" key="1">
    <source>
        <dbReference type="ARBA" id="ARBA00023125"/>
    </source>
</evidence>
<dbReference type="InterPro" id="IPR010982">
    <property type="entry name" value="Lambda_DNA-bd_dom_sf"/>
</dbReference>
<dbReference type="Pfam" id="PF01381">
    <property type="entry name" value="HTH_3"/>
    <property type="match status" value="1"/>
</dbReference>
<dbReference type="InterPro" id="IPR050807">
    <property type="entry name" value="TransReg_Diox_bact_type"/>
</dbReference>
<dbReference type="Pfam" id="PF07883">
    <property type="entry name" value="Cupin_2"/>
    <property type="match status" value="1"/>
</dbReference>
<dbReference type="InterPro" id="IPR011051">
    <property type="entry name" value="RmlC_Cupin_sf"/>
</dbReference>
<organism evidence="3 4">
    <name type="scientific">Vagococcus lutrae</name>
    <dbReference type="NCBI Taxonomy" id="81947"/>
    <lineage>
        <taxon>Bacteria</taxon>
        <taxon>Bacillati</taxon>
        <taxon>Bacillota</taxon>
        <taxon>Bacilli</taxon>
        <taxon>Lactobacillales</taxon>
        <taxon>Enterococcaceae</taxon>
        <taxon>Vagococcus</taxon>
    </lineage>
</organism>